<dbReference type="PANTHER" id="PTHR35519">
    <property type="entry name" value="MEMBRANE PROTEINS"/>
    <property type="match status" value="1"/>
</dbReference>
<keyword evidence="1" id="KW-1133">Transmembrane helix</keyword>
<keyword evidence="1" id="KW-0472">Membrane</keyword>
<dbReference type="EMBL" id="CP155447">
    <property type="protein sequence ID" value="XBH08115.1"/>
    <property type="molecule type" value="Genomic_DNA"/>
</dbReference>
<proteinExistence type="predicted"/>
<protein>
    <submittedName>
        <fullName evidence="2">DUF4112 domain-containing protein</fullName>
    </submittedName>
</protein>
<reference evidence="2" key="1">
    <citation type="submission" date="2024-05" db="EMBL/GenBank/DDBJ databases">
        <title>Planctomycetes of the genus Singulisphaera possess chitinolytic capabilities.</title>
        <authorList>
            <person name="Ivanova A."/>
        </authorList>
    </citation>
    <scope>NUCLEOTIDE SEQUENCE</scope>
    <source>
        <strain evidence="2">Ch08T</strain>
    </source>
</reference>
<keyword evidence="1" id="KW-0812">Transmembrane</keyword>
<dbReference type="RefSeq" id="WP_406700953.1">
    <property type="nucleotide sequence ID" value="NZ_CP155447.1"/>
</dbReference>
<evidence type="ECO:0000256" key="1">
    <source>
        <dbReference type="SAM" id="Phobius"/>
    </source>
</evidence>
<name>A0AAU7CSR1_9BACT</name>
<feature type="transmembrane region" description="Helical" evidence="1">
    <location>
        <begin position="28"/>
        <end position="53"/>
    </location>
</feature>
<evidence type="ECO:0000313" key="2">
    <source>
        <dbReference type="EMBL" id="XBH08115.1"/>
    </source>
</evidence>
<dbReference type="PANTHER" id="PTHR35519:SF2">
    <property type="entry name" value="PH DOMAIN PROTEIN"/>
    <property type="match status" value="1"/>
</dbReference>
<gene>
    <name evidence="2" type="ORF">V5E97_19375</name>
</gene>
<dbReference type="Pfam" id="PF13430">
    <property type="entry name" value="DUF4112"/>
    <property type="match status" value="1"/>
</dbReference>
<sequence length="153" mass="16699">MEGLEQLAWLMDRAFQIPGTKFRVGLDAILGLLPVGGDLLTGIVQVGLVLVAFTRYRVPRAVAARMAANVLIDTALGAIPFLGDIFDATFKANTRNIKLLQQVAEQRHRNEAVSSRSSVLFLVGLAGILLLALVLVFIGFVTVVAWLVKRPWF</sequence>
<accession>A0AAU7CSR1</accession>
<dbReference type="AlphaFoldDB" id="A0AAU7CSR1"/>
<feature type="transmembrane region" description="Helical" evidence="1">
    <location>
        <begin position="119"/>
        <end position="148"/>
    </location>
</feature>
<dbReference type="InterPro" id="IPR025187">
    <property type="entry name" value="DUF4112"/>
</dbReference>
<organism evidence="2">
    <name type="scientific">Singulisphaera sp. Ch08</name>
    <dbReference type="NCBI Taxonomy" id="3120278"/>
    <lineage>
        <taxon>Bacteria</taxon>
        <taxon>Pseudomonadati</taxon>
        <taxon>Planctomycetota</taxon>
        <taxon>Planctomycetia</taxon>
        <taxon>Isosphaerales</taxon>
        <taxon>Isosphaeraceae</taxon>
        <taxon>Singulisphaera</taxon>
    </lineage>
</organism>